<protein>
    <submittedName>
        <fullName evidence="1">Uncharacterized protein</fullName>
    </submittedName>
</protein>
<accession>A0ABV7XL46</accession>
<keyword evidence="2" id="KW-1185">Reference proteome</keyword>
<organism evidence="1 2">
    <name type="scientific">Luteimonas soli</name>
    <dbReference type="NCBI Taxonomy" id="1648966"/>
    <lineage>
        <taxon>Bacteria</taxon>
        <taxon>Pseudomonadati</taxon>
        <taxon>Pseudomonadota</taxon>
        <taxon>Gammaproteobacteria</taxon>
        <taxon>Lysobacterales</taxon>
        <taxon>Lysobacteraceae</taxon>
        <taxon>Luteimonas</taxon>
    </lineage>
</organism>
<reference evidence="2" key="1">
    <citation type="journal article" date="2019" name="Int. J. Syst. Evol. Microbiol.">
        <title>The Global Catalogue of Microorganisms (GCM) 10K type strain sequencing project: providing services to taxonomists for standard genome sequencing and annotation.</title>
        <authorList>
            <consortium name="The Broad Institute Genomics Platform"/>
            <consortium name="The Broad Institute Genome Sequencing Center for Infectious Disease"/>
            <person name="Wu L."/>
            <person name="Ma J."/>
        </authorList>
    </citation>
    <scope>NUCLEOTIDE SEQUENCE [LARGE SCALE GENOMIC DNA]</scope>
    <source>
        <strain evidence="2">KCTC 42441</strain>
    </source>
</reference>
<dbReference type="Proteomes" id="UP001595705">
    <property type="component" value="Unassembled WGS sequence"/>
</dbReference>
<sequence>MTGRRTMGRRSLGEDACAQSKSVCIPLPTRGWQLLLPRTRYSGMFAVSIRMDGDDWLVHFEVPPDMEADSLQDEFLRAPLDEQLRERMRSMDAAAGEMALFMAGCDNNEPDCKVRCSEIMEDGKVLATGYVIDASQSHIAIFDPATRRTTVMETSGKTITGKASVLPDD</sequence>
<dbReference type="RefSeq" id="WP_386743719.1">
    <property type="nucleotide sequence ID" value="NZ_JBHRYA010000007.1"/>
</dbReference>
<evidence type="ECO:0000313" key="1">
    <source>
        <dbReference type="EMBL" id="MFC3716508.1"/>
    </source>
</evidence>
<name>A0ABV7XL46_9GAMM</name>
<comment type="caution">
    <text evidence="1">The sequence shown here is derived from an EMBL/GenBank/DDBJ whole genome shotgun (WGS) entry which is preliminary data.</text>
</comment>
<evidence type="ECO:0000313" key="2">
    <source>
        <dbReference type="Proteomes" id="UP001595705"/>
    </source>
</evidence>
<gene>
    <name evidence="1" type="ORF">ACFONC_10115</name>
</gene>
<proteinExistence type="predicted"/>
<dbReference type="EMBL" id="JBHRYA010000007">
    <property type="protein sequence ID" value="MFC3716508.1"/>
    <property type="molecule type" value="Genomic_DNA"/>
</dbReference>